<keyword evidence="7 10" id="KW-0626">Porin</keyword>
<sequence>MNIKTCPLSSALALSLSSTLALSGVSGSQAASTIPAEPEPVEYVHACDAYGAGYFYIPGTETCIRISGNVRADFAGGDNINAITDAELANGKKTYRTTSRLTLIFQAASETELGTLRSYAEIRSQWGKGKDNSGGQLRAAYIEIGGFRVGLDKTIFDSWTGGYGKVINDDSIAPAGDIRTNVISYTFNADSGFSAIVGVELGNASGPSLKTNAGDNIDYYYIDKDSKIVRVDDTDLPSKQTKDYNPNILFGMKFMQKWGGVSTIVAYDAYYKKWAAKTRVDFNINNNLNLWAMGGYKNNLDYYIVNTVEDSNNVLSRQNTTIYANWGGKWAAWAGATYKINPKANLNAQVSYSAIKTFATSVNIAYKLIPGFVITPELTYISWKDDRTFKGKASNDTHYSNALNGKSALQSMIRFQRSF</sequence>
<evidence type="ECO:0000256" key="5">
    <source>
        <dbReference type="ARBA" id="ARBA00022729"/>
    </source>
</evidence>
<proteinExistence type="inferred from homology"/>
<dbReference type="EMBL" id="JAMCOF010000002">
    <property type="protein sequence ID" value="MCL6229399.1"/>
    <property type="molecule type" value="Genomic_DNA"/>
</dbReference>
<gene>
    <name evidence="11" type="ORF">M4Z11_02045</name>
</gene>
<comment type="domain">
    <text evidence="10">Consists of 16-stranded beta-barrel sheets, with large surface-exposed loops, that form a transmembrane pore at the center of each barrel. The pore is partially ocluded by a peptide loop that folds into the pore lumen.</text>
</comment>
<evidence type="ECO:0000256" key="2">
    <source>
        <dbReference type="ARBA" id="ARBA00022448"/>
    </source>
</evidence>
<comment type="similarity">
    <text evidence="1 10">Belongs to the alphaproteobacteria porin family.</text>
</comment>
<reference evidence="11 12" key="1">
    <citation type="submission" date="2022-05" db="EMBL/GenBank/DDBJ databases">
        <title>Description of the Bartonella bilalgolemii sp. nov. Isolated from Apodemus uralensis (Pallas 1811).</title>
        <authorList>
            <person name="Zgheib R."/>
            <person name="Celebi B."/>
        </authorList>
    </citation>
    <scope>NUCLEOTIDE SEQUENCE [LARGE SCALE GENOMIC DNA]</scope>
    <source>
        <strain evidence="11 12">G70</strain>
    </source>
</reference>
<evidence type="ECO:0000256" key="8">
    <source>
        <dbReference type="ARBA" id="ARBA00023136"/>
    </source>
</evidence>
<evidence type="ECO:0000256" key="1">
    <source>
        <dbReference type="ARBA" id="ARBA00009521"/>
    </source>
</evidence>
<dbReference type="Pfam" id="PF02530">
    <property type="entry name" value="Porin_2"/>
    <property type="match status" value="1"/>
</dbReference>
<protein>
    <recommendedName>
        <fullName evidence="10">Porin</fullName>
    </recommendedName>
</protein>
<comment type="caution">
    <text evidence="11">The sequence shown here is derived from an EMBL/GenBank/DDBJ whole genome shotgun (WGS) entry which is preliminary data.</text>
</comment>
<evidence type="ECO:0000313" key="12">
    <source>
        <dbReference type="Proteomes" id="UP001523003"/>
    </source>
</evidence>
<evidence type="ECO:0000256" key="3">
    <source>
        <dbReference type="ARBA" id="ARBA00022452"/>
    </source>
</evidence>
<evidence type="ECO:0000256" key="4">
    <source>
        <dbReference type="ARBA" id="ARBA00022692"/>
    </source>
</evidence>
<feature type="signal peptide" evidence="10">
    <location>
        <begin position="1"/>
        <end position="23"/>
    </location>
</feature>
<accession>A0ABT0P7E5</accession>
<evidence type="ECO:0000313" key="11">
    <source>
        <dbReference type="EMBL" id="MCL6229399.1"/>
    </source>
</evidence>
<keyword evidence="5 10" id="KW-0732">Signal</keyword>
<dbReference type="Proteomes" id="UP001523003">
    <property type="component" value="Unassembled WGS sequence"/>
</dbReference>
<evidence type="ECO:0000256" key="9">
    <source>
        <dbReference type="ARBA" id="ARBA00023237"/>
    </source>
</evidence>
<name>A0ABT0P7E5_9HYPH</name>
<dbReference type="SUPFAM" id="SSF56935">
    <property type="entry name" value="Porins"/>
    <property type="match status" value="1"/>
</dbReference>
<keyword evidence="3 10" id="KW-1134">Transmembrane beta strand</keyword>
<keyword evidence="8 10" id="KW-0472">Membrane</keyword>
<evidence type="ECO:0000256" key="7">
    <source>
        <dbReference type="ARBA" id="ARBA00023114"/>
    </source>
</evidence>
<keyword evidence="4 10" id="KW-0812">Transmembrane</keyword>
<comment type="function">
    <text evidence="10">Forms passive diffusion pores that allow small molecular weight hydrophilic materials across the outer membrane.</text>
</comment>
<comment type="subcellular location">
    <subcellularLocation>
        <location evidence="10">Cell outer membrane</location>
        <topology evidence="10">Multi-pass membrane protein</topology>
    </subcellularLocation>
</comment>
<dbReference type="InterPro" id="IPR003684">
    <property type="entry name" value="Porin_alphabac"/>
</dbReference>
<dbReference type="RefSeq" id="WP_249675517.1">
    <property type="nucleotide sequence ID" value="NZ_JAMCOF010000002.1"/>
</dbReference>
<keyword evidence="2 10" id="KW-0813">Transport</keyword>
<organism evidence="11 12">
    <name type="scientific">Bartonella bilalgolemii</name>
    <dbReference type="NCBI Taxonomy" id="2942911"/>
    <lineage>
        <taxon>Bacteria</taxon>
        <taxon>Pseudomonadati</taxon>
        <taxon>Pseudomonadota</taxon>
        <taxon>Alphaproteobacteria</taxon>
        <taxon>Hyphomicrobiales</taxon>
        <taxon>Bartonellaceae</taxon>
        <taxon>Bartonella</taxon>
    </lineage>
</organism>
<evidence type="ECO:0000256" key="6">
    <source>
        <dbReference type="ARBA" id="ARBA00023065"/>
    </source>
</evidence>
<evidence type="ECO:0000256" key="10">
    <source>
        <dbReference type="RuleBase" id="RU364005"/>
    </source>
</evidence>
<keyword evidence="12" id="KW-1185">Reference proteome</keyword>
<keyword evidence="6 10" id="KW-0406">Ion transport</keyword>
<feature type="chain" id="PRO_5044999538" description="Porin" evidence="10">
    <location>
        <begin position="24"/>
        <end position="419"/>
    </location>
</feature>
<keyword evidence="9 10" id="KW-0998">Cell outer membrane</keyword>